<evidence type="ECO:0000256" key="5">
    <source>
        <dbReference type="ARBA" id="ARBA00022840"/>
    </source>
</evidence>
<keyword evidence="5" id="KW-0067">ATP-binding</keyword>
<keyword evidence="4" id="KW-0418">Kinase</keyword>
<keyword evidence="6" id="KW-0119">Carbohydrate metabolism</keyword>
<feature type="region of interest" description="Disordered" evidence="7">
    <location>
        <begin position="252"/>
        <end position="308"/>
    </location>
</feature>
<comment type="similarity">
    <text evidence="1">Belongs to the four-carbon acid sugar kinase family.</text>
</comment>
<dbReference type="Proteomes" id="UP001500253">
    <property type="component" value="Unassembled WGS sequence"/>
</dbReference>
<accession>A0ABP5SVD7</accession>
<evidence type="ECO:0000256" key="3">
    <source>
        <dbReference type="ARBA" id="ARBA00022741"/>
    </source>
</evidence>
<name>A0ABP5SVD7_9ACTN</name>
<keyword evidence="3" id="KW-0547">Nucleotide-binding</keyword>
<dbReference type="Pfam" id="PF17042">
    <property type="entry name" value="NBD_C"/>
    <property type="match status" value="1"/>
</dbReference>
<dbReference type="Pfam" id="PF07005">
    <property type="entry name" value="SBD_N"/>
    <property type="match status" value="1"/>
</dbReference>
<dbReference type="InterPro" id="IPR010737">
    <property type="entry name" value="4-carb_acid_sugar_kinase_N"/>
</dbReference>
<evidence type="ECO:0000313" key="10">
    <source>
        <dbReference type="EMBL" id="GAA2339678.1"/>
    </source>
</evidence>
<keyword evidence="2" id="KW-0808">Transferase</keyword>
<organism evidence="10 11">
    <name type="scientific">Streptomyces cuspidosporus</name>
    <dbReference type="NCBI Taxonomy" id="66882"/>
    <lineage>
        <taxon>Bacteria</taxon>
        <taxon>Bacillati</taxon>
        <taxon>Actinomycetota</taxon>
        <taxon>Actinomycetes</taxon>
        <taxon>Kitasatosporales</taxon>
        <taxon>Streptomycetaceae</taxon>
        <taxon>Streptomyces</taxon>
    </lineage>
</organism>
<dbReference type="EMBL" id="BAAASD010000008">
    <property type="protein sequence ID" value="GAA2339678.1"/>
    <property type="molecule type" value="Genomic_DNA"/>
</dbReference>
<protein>
    <recommendedName>
        <fullName evidence="12">4-hydroxythreonine-4-phosphate dehydrogenase</fullName>
    </recommendedName>
</protein>
<feature type="compositionally biased region" description="Low complexity" evidence="7">
    <location>
        <begin position="256"/>
        <end position="282"/>
    </location>
</feature>
<evidence type="ECO:0000259" key="9">
    <source>
        <dbReference type="Pfam" id="PF17042"/>
    </source>
</evidence>
<dbReference type="SUPFAM" id="SSF142764">
    <property type="entry name" value="YgbK-like"/>
    <property type="match status" value="2"/>
</dbReference>
<keyword evidence="11" id="KW-1185">Reference proteome</keyword>
<evidence type="ECO:0000256" key="2">
    <source>
        <dbReference type="ARBA" id="ARBA00022679"/>
    </source>
</evidence>
<dbReference type="InterPro" id="IPR037051">
    <property type="entry name" value="4-carb_acid_sugar_kinase_N_sf"/>
</dbReference>
<feature type="domain" description="Four-carbon acid sugar kinase N-terminal" evidence="8">
    <location>
        <begin position="10"/>
        <end position="225"/>
    </location>
</feature>
<evidence type="ECO:0000256" key="4">
    <source>
        <dbReference type="ARBA" id="ARBA00022777"/>
    </source>
</evidence>
<feature type="domain" description="Four-carbon acid sugar kinase nucleotide binding" evidence="9">
    <location>
        <begin position="312"/>
        <end position="461"/>
    </location>
</feature>
<gene>
    <name evidence="10" type="ORF">GCM10010246_25710</name>
</gene>
<proteinExistence type="inferred from homology"/>
<evidence type="ECO:0000256" key="7">
    <source>
        <dbReference type="SAM" id="MobiDB-lite"/>
    </source>
</evidence>
<evidence type="ECO:0000256" key="6">
    <source>
        <dbReference type="ARBA" id="ARBA00023277"/>
    </source>
</evidence>
<sequence length="479" mass="47891">MEPTPSRRLLAVADDLSGAAETAAGLASRTTRSRVVLVGTAAAPRHPGEATVLDLDSRQLSAAEAARAVSAALALSPSGDTLVLKKIDSLLRGNIAAEVAALAAGGAGVVVAPALPAAGRAVRGGVVHLGATPLHRTDAWRAEPGPPPRSVPDALGPARTALIPLTAVRASRRTLLSALRAALAEGRVAVCDAETDADLDAVVEAALADGPGTRLVGSGGLAAALGRHLAAGEPPAPARAVFEAETSAADAVWGKTPTTQTTQPAQTAQATRTTRRGAVAGVAGPGRSPGQGPADAGPPSPAPAAAGPRPLLVVVGTAEPSAAEQIRRLAADGATVVRLPARELCADDPSAPAARPLPPLGDGVTVVAPEPATAGPPPDGVTPRRLVRGLARAVAAAVARRDGAVDLVLTGGETARRVLDALGVAELHPVGQVHHGAVHLRTPDGRSVVTRPGSFGDADSLRQIVQALRPHPTQRKVRP</sequence>
<evidence type="ECO:0000313" key="11">
    <source>
        <dbReference type="Proteomes" id="UP001500253"/>
    </source>
</evidence>
<reference evidence="11" key="1">
    <citation type="journal article" date="2019" name="Int. J. Syst. Evol. Microbiol.">
        <title>The Global Catalogue of Microorganisms (GCM) 10K type strain sequencing project: providing services to taxonomists for standard genome sequencing and annotation.</title>
        <authorList>
            <consortium name="The Broad Institute Genomics Platform"/>
            <consortium name="The Broad Institute Genome Sequencing Center for Infectious Disease"/>
            <person name="Wu L."/>
            <person name="Ma J."/>
        </authorList>
    </citation>
    <scope>NUCLEOTIDE SEQUENCE [LARGE SCALE GENOMIC DNA]</scope>
    <source>
        <strain evidence="11">JCM 4316</strain>
    </source>
</reference>
<dbReference type="InterPro" id="IPR042213">
    <property type="entry name" value="NBD_C_sf"/>
</dbReference>
<evidence type="ECO:0008006" key="12">
    <source>
        <dbReference type="Google" id="ProtNLM"/>
    </source>
</evidence>
<dbReference type="InterPro" id="IPR031475">
    <property type="entry name" value="NBD_C"/>
</dbReference>
<comment type="caution">
    <text evidence="10">The sequence shown here is derived from an EMBL/GenBank/DDBJ whole genome shotgun (WGS) entry which is preliminary data.</text>
</comment>
<dbReference type="Gene3D" id="3.40.980.20">
    <property type="entry name" value="Four-carbon acid sugar kinase, nucleotide binding domain"/>
    <property type="match status" value="1"/>
</dbReference>
<evidence type="ECO:0000256" key="1">
    <source>
        <dbReference type="ARBA" id="ARBA00005715"/>
    </source>
</evidence>
<dbReference type="Gene3D" id="3.40.50.10840">
    <property type="entry name" value="Putative sugar-binding, N-terminal domain"/>
    <property type="match status" value="1"/>
</dbReference>
<dbReference type="RefSeq" id="WP_346174606.1">
    <property type="nucleotide sequence ID" value="NZ_BAAASD010000008.1"/>
</dbReference>
<evidence type="ECO:0000259" key="8">
    <source>
        <dbReference type="Pfam" id="PF07005"/>
    </source>
</evidence>